<reference evidence="3 4" key="1">
    <citation type="submission" date="2014-08" db="EMBL/GenBank/DDBJ databases">
        <title>Complete genome sequence of Corynebacterium frankenforstense ST18(T) (=DSM 45800(T)), isolated from raw cow milk.</title>
        <authorList>
            <person name="Ruckert C."/>
            <person name="Albersmeier A."/>
            <person name="Winkler A."/>
            <person name="Lipski A."/>
            <person name="Kalinowski J."/>
        </authorList>
    </citation>
    <scope>NUCLEOTIDE SEQUENCE [LARGE SCALE GENOMIC DNA]</scope>
    <source>
        <strain evidence="3 4">ST18</strain>
    </source>
</reference>
<sequence>MAGRHRTDTDSPKVAGWLIVAVILVIALITALIAWFALRDSERSARSEAEGDCIEGELTLPVAEAFPGAADELIAAYRDSAPVVRDHCIVPETAPVADAAVFVGVDSPAADAALKAADRSRGTASPQPAGTKAVGLAAREAAGPESTAADQVVYPAGDQTDIAVTAAAKLAGDDAAELLKRDRGEKLADADGSRPVAATEATAPEDTEFTPIEGAELSLSAIPLDAAGADADEEVTRAAADFTEFAGGRNSAEADRPDDALYAAAGTAATGDGDRDDAAAAPADGAAHDTLFLVDTSAAMEPQADGLAAAVGGPAAKLAEDGHAVALWNYSSPLNPGVTVPYRTNLGFGDGAQVEGVVDALGTGGVPMTRTSVLAALGSVQSQAAQTGEPVRLVVVTTGTAPGDMDDGAFGSALKDALGEDVELAVVHVGDGETDRVLSENAKATAKADGGRALDEAVARLAGVES</sequence>
<dbReference type="AlphaFoldDB" id="A0A1L7CSU6"/>
<dbReference type="SUPFAM" id="SSF53300">
    <property type="entry name" value="vWA-like"/>
    <property type="match status" value="1"/>
</dbReference>
<keyword evidence="2" id="KW-1133">Transmembrane helix</keyword>
<dbReference type="Proteomes" id="UP000185434">
    <property type="component" value="Chromosome"/>
</dbReference>
<evidence type="ECO:0000256" key="1">
    <source>
        <dbReference type="SAM" id="MobiDB-lite"/>
    </source>
</evidence>
<dbReference type="Gene3D" id="3.40.50.410">
    <property type="entry name" value="von Willebrand factor, type A domain"/>
    <property type="match status" value="1"/>
</dbReference>
<dbReference type="EMBL" id="CP009247">
    <property type="protein sequence ID" value="APT88881.1"/>
    <property type="molecule type" value="Genomic_DNA"/>
</dbReference>
<evidence type="ECO:0008006" key="5">
    <source>
        <dbReference type="Google" id="ProtNLM"/>
    </source>
</evidence>
<dbReference type="InterPro" id="IPR036465">
    <property type="entry name" value="vWFA_dom_sf"/>
</dbReference>
<gene>
    <name evidence="3" type="ORF">CFRA_06060</name>
</gene>
<accession>A0A1L7CSU6</accession>
<dbReference type="KEGG" id="cfk:CFRA_06060"/>
<keyword evidence="2" id="KW-0472">Membrane</keyword>
<keyword evidence="4" id="KW-1185">Reference proteome</keyword>
<keyword evidence="2" id="KW-0812">Transmembrane</keyword>
<proteinExistence type="predicted"/>
<feature type="transmembrane region" description="Helical" evidence="2">
    <location>
        <begin position="14"/>
        <end position="38"/>
    </location>
</feature>
<feature type="region of interest" description="Disordered" evidence="1">
    <location>
        <begin position="184"/>
        <end position="209"/>
    </location>
</feature>
<evidence type="ECO:0000256" key="2">
    <source>
        <dbReference type="SAM" id="Phobius"/>
    </source>
</evidence>
<evidence type="ECO:0000313" key="3">
    <source>
        <dbReference type="EMBL" id="APT88881.1"/>
    </source>
</evidence>
<dbReference type="RefSeq" id="WP_075663867.1">
    <property type="nucleotide sequence ID" value="NZ_CP009247.1"/>
</dbReference>
<protein>
    <recommendedName>
        <fullName evidence="5">VWFA domain-containing protein</fullName>
    </recommendedName>
</protein>
<evidence type="ECO:0000313" key="4">
    <source>
        <dbReference type="Proteomes" id="UP000185434"/>
    </source>
</evidence>
<name>A0A1L7CSU6_9CORY</name>
<organism evidence="3 4">
    <name type="scientific">Corynebacterium frankenforstense DSM 45800</name>
    <dbReference type="NCBI Taxonomy" id="1437875"/>
    <lineage>
        <taxon>Bacteria</taxon>
        <taxon>Bacillati</taxon>
        <taxon>Actinomycetota</taxon>
        <taxon>Actinomycetes</taxon>
        <taxon>Mycobacteriales</taxon>
        <taxon>Corynebacteriaceae</taxon>
        <taxon>Corynebacterium</taxon>
    </lineage>
</organism>
<dbReference type="OrthoDB" id="4427980at2"/>
<dbReference type="STRING" id="1437875.CFRA_06060"/>